<organism evidence="1 2">
    <name type="scientific">Anaeramoeba flamelloides</name>
    <dbReference type="NCBI Taxonomy" id="1746091"/>
    <lineage>
        <taxon>Eukaryota</taxon>
        <taxon>Metamonada</taxon>
        <taxon>Anaeramoebidae</taxon>
        <taxon>Anaeramoeba</taxon>
    </lineage>
</organism>
<protein>
    <recommendedName>
        <fullName evidence="3">LAGLIDADG homing endonuclease</fullName>
    </recommendedName>
</protein>
<evidence type="ECO:0000313" key="1">
    <source>
        <dbReference type="EMBL" id="KAJ6239625.1"/>
    </source>
</evidence>
<evidence type="ECO:0000313" key="2">
    <source>
        <dbReference type="Proteomes" id="UP001150062"/>
    </source>
</evidence>
<dbReference type="Proteomes" id="UP001150062">
    <property type="component" value="Unassembled WGS sequence"/>
</dbReference>
<accession>A0ABQ8Y4T8</accession>
<reference evidence="1" key="1">
    <citation type="submission" date="2022-08" db="EMBL/GenBank/DDBJ databases">
        <title>Novel sulfate-reducing endosymbionts in the free-living metamonad Anaeramoeba.</title>
        <authorList>
            <person name="Jerlstrom-Hultqvist J."/>
            <person name="Cepicka I."/>
            <person name="Gallot-Lavallee L."/>
            <person name="Salas-Leiva D."/>
            <person name="Curtis B.A."/>
            <person name="Zahonova K."/>
            <person name="Pipaliya S."/>
            <person name="Dacks J."/>
            <person name="Roger A.J."/>
        </authorList>
    </citation>
    <scope>NUCLEOTIDE SEQUENCE</scope>
    <source>
        <strain evidence="1">Schooner1</strain>
    </source>
</reference>
<proteinExistence type="predicted"/>
<sequence length="203" mass="23882">MTNYKQSEKKKPRLQIVVNATQDGIVRYDPKLENKRKIEGLGTYNLFTCLAIILVGENGCISLIHKSSQLGLQCIDQEIRWINEKCSHCFLVYRNIQPNSKYLQETQKNIVDPHLEKTYNYLKKEKRLNVKKKNIESDSIRIDFKGKIFEVKGKDYDKSIDLVEPFFQRNKYVNLLNRFLNDPEYSKKLMPFIQFDTAVPTLP</sequence>
<dbReference type="EMBL" id="JAOAOG010000220">
    <property type="protein sequence ID" value="KAJ6239625.1"/>
    <property type="molecule type" value="Genomic_DNA"/>
</dbReference>
<keyword evidence="2" id="KW-1185">Reference proteome</keyword>
<comment type="caution">
    <text evidence="1">The sequence shown here is derived from an EMBL/GenBank/DDBJ whole genome shotgun (WGS) entry which is preliminary data.</text>
</comment>
<evidence type="ECO:0008006" key="3">
    <source>
        <dbReference type="Google" id="ProtNLM"/>
    </source>
</evidence>
<name>A0ABQ8Y4T8_9EUKA</name>
<gene>
    <name evidence="1" type="ORF">M0813_24989</name>
</gene>